<comment type="caution">
    <text evidence="1">The sequence shown here is derived from an EMBL/GenBank/DDBJ whole genome shotgun (WGS) entry which is preliminary data.</text>
</comment>
<protein>
    <recommendedName>
        <fullName evidence="3">DUF1643 domain-containing protein</fullName>
    </recommendedName>
</protein>
<evidence type="ECO:0008006" key="3">
    <source>
        <dbReference type="Google" id="ProtNLM"/>
    </source>
</evidence>
<dbReference type="HOGENOM" id="CLU_097481_0_1_4"/>
<evidence type="ECO:0000313" key="2">
    <source>
        <dbReference type="Proteomes" id="UP000005156"/>
    </source>
</evidence>
<dbReference type="eggNOG" id="COG4333">
    <property type="taxonomic scope" value="Bacteria"/>
</dbReference>
<dbReference type="Pfam" id="PF07799">
    <property type="entry name" value="DUF1643"/>
    <property type="match status" value="1"/>
</dbReference>
<name>F3QJG5_9BURK</name>
<dbReference type="InterPro" id="IPR012441">
    <property type="entry name" value="DUF1643"/>
</dbReference>
<dbReference type="OrthoDB" id="9807577at2"/>
<proteinExistence type="predicted"/>
<dbReference type="GeneID" id="43348518"/>
<accession>F3QJG5</accession>
<gene>
    <name evidence="1" type="ORF">HMPREF9439_01066</name>
</gene>
<evidence type="ECO:0000313" key="1">
    <source>
        <dbReference type="EMBL" id="EGG55813.1"/>
    </source>
</evidence>
<dbReference type="EMBL" id="AFBP01000022">
    <property type="protein sequence ID" value="EGG55813.1"/>
    <property type="molecule type" value="Genomic_DNA"/>
</dbReference>
<dbReference type="Proteomes" id="UP000005156">
    <property type="component" value="Unassembled WGS sequence"/>
</dbReference>
<organism evidence="1 2">
    <name type="scientific">Parasutterella excrementihominis YIT 11859</name>
    <dbReference type="NCBI Taxonomy" id="762966"/>
    <lineage>
        <taxon>Bacteria</taxon>
        <taxon>Pseudomonadati</taxon>
        <taxon>Pseudomonadota</taxon>
        <taxon>Betaproteobacteria</taxon>
        <taxon>Burkholderiales</taxon>
        <taxon>Sutterellaceae</taxon>
        <taxon>Parasutterella</taxon>
    </lineage>
</organism>
<dbReference type="RefSeq" id="WP_008863974.1">
    <property type="nucleotide sequence ID" value="NZ_GL883695.1"/>
</dbReference>
<sequence length="158" mass="17830">MSDIKKSAEISPDGLYRYSLERTWDEDKPTVLFVCLNPSTADAVEDDATVRRMINFARQFGGGRLLVGNLFAFRSKNRNDLYTAKDPVGPENDEHLRRMIEAADIVIAAWGNYGSYLDRSSQFKETFKGYDIKCLALNQTGEPTHPLYVADGTKLQDL</sequence>
<reference evidence="1 2" key="1">
    <citation type="submission" date="2011-02" db="EMBL/GenBank/DDBJ databases">
        <authorList>
            <person name="Weinstock G."/>
            <person name="Sodergren E."/>
            <person name="Clifton S."/>
            <person name="Fulton L."/>
            <person name="Fulton B."/>
            <person name="Courtney L."/>
            <person name="Fronick C."/>
            <person name="Harrison M."/>
            <person name="Strong C."/>
            <person name="Farmer C."/>
            <person name="Delahaunty K."/>
            <person name="Markovic C."/>
            <person name="Hall O."/>
            <person name="Minx P."/>
            <person name="Tomlinson C."/>
            <person name="Mitreva M."/>
            <person name="Hou S."/>
            <person name="Chen J."/>
            <person name="Wollam A."/>
            <person name="Pepin K.H."/>
            <person name="Johnson M."/>
            <person name="Bhonagiri V."/>
            <person name="Zhang X."/>
            <person name="Suruliraj S."/>
            <person name="Warren W."/>
            <person name="Chinwalla A."/>
            <person name="Mardis E.R."/>
            <person name="Wilson R.K."/>
        </authorList>
    </citation>
    <scope>NUCLEOTIDE SEQUENCE [LARGE SCALE GENOMIC DNA]</scope>
    <source>
        <strain evidence="1 2">YIT 11859</strain>
    </source>
</reference>
<dbReference type="AlphaFoldDB" id="F3QJG5"/>
<keyword evidence="2" id="KW-1185">Reference proteome</keyword>